<accession>A0A1W6MHA0</accession>
<evidence type="ECO:0000313" key="2">
    <source>
        <dbReference type="Proteomes" id="UP000193431"/>
    </source>
</evidence>
<dbReference type="AlphaFoldDB" id="A0A1W6MHA0"/>
<gene>
    <name evidence="1" type="ORF">BST97_02700</name>
</gene>
<dbReference type="Proteomes" id="UP000193431">
    <property type="component" value="Chromosome"/>
</dbReference>
<reference evidence="1 2" key="1">
    <citation type="submission" date="2016-11" db="EMBL/GenBank/DDBJ databases">
        <title>Trade-off between light-utilization and light-protection in marine flavobacteria.</title>
        <authorList>
            <person name="Kumagai Y."/>
        </authorList>
    </citation>
    <scope>NUCLEOTIDE SEQUENCE [LARGE SCALE GENOMIC DNA]</scope>
    <source>
        <strain evidence="1 2">JCM 13191</strain>
    </source>
</reference>
<dbReference type="STRING" id="331648.BST97_02700"/>
<dbReference type="RefSeq" id="WP_085765795.1">
    <property type="nucleotide sequence ID" value="NZ_CP019344.1"/>
</dbReference>
<dbReference type="EMBL" id="CP019344">
    <property type="protein sequence ID" value="ARN76994.1"/>
    <property type="molecule type" value="Genomic_DNA"/>
</dbReference>
<name>A0A1W6MHA0_9FLAO</name>
<dbReference type="OrthoDB" id="1145793at2"/>
<keyword evidence="2" id="KW-1185">Reference proteome</keyword>
<organism evidence="1 2">
    <name type="scientific">Nonlabens spongiae</name>
    <dbReference type="NCBI Taxonomy" id="331648"/>
    <lineage>
        <taxon>Bacteria</taxon>
        <taxon>Pseudomonadati</taxon>
        <taxon>Bacteroidota</taxon>
        <taxon>Flavobacteriia</taxon>
        <taxon>Flavobacteriales</taxon>
        <taxon>Flavobacteriaceae</taxon>
        <taxon>Nonlabens</taxon>
    </lineage>
</organism>
<protein>
    <submittedName>
        <fullName evidence="1">Uncharacterized protein</fullName>
    </submittedName>
</protein>
<proteinExistence type="predicted"/>
<sequence length="142" mass="16601">MKKTLIIIALSSFFTNCVRESEPKKFCYLFINDTDRSVVMEQYRINSAGAFLENTYVKNGVGVLAESCKTDVRIPTVTEAYRVDSIVVMFDNLRKLSYRIAQEEQGFVADSIFFSDEWEDDPSNNNFYWRFTEEDYENAEPY</sequence>
<evidence type="ECO:0000313" key="1">
    <source>
        <dbReference type="EMBL" id="ARN76994.1"/>
    </source>
</evidence>